<evidence type="ECO:0000313" key="1">
    <source>
        <dbReference type="EMBL" id="KAH9506533.1"/>
    </source>
</evidence>
<evidence type="ECO:0000313" key="2">
    <source>
        <dbReference type="Proteomes" id="UP000790347"/>
    </source>
</evidence>
<reference evidence="1" key="2">
    <citation type="journal article" date="2022" name="Res Sq">
        <title>Comparative Genomics Reveals Insights into the Divergent Evolution of Astigmatic Mites and Household Pest Adaptations.</title>
        <authorList>
            <person name="Xiong Q."/>
            <person name="Wan A.T.-Y."/>
            <person name="Liu X.-Y."/>
            <person name="Fung C.S.-H."/>
            <person name="Xiao X."/>
            <person name="Malainual N."/>
            <person name="Hou J."/>
            <person name="Wang L."/>
            <person name="Wang M."/>
            <person name="Yang K."/>
            <person name="Cui Y."/>
            <person name="Leung E."/>
            <person name="Nong W."/>
            <person name="Shin S.-K."/>
            <person name="Au S."/>
            <person name="Jeong K.Y."/>
            <person name="Chew F.T."/>
            <person name="Hui J."/>
            <person name="Leung T.F."/>
            <person name="Tungtrongchitr A."/>
            <person name="Zhong N."/>
            <person name="Liu Z."/>
            <person name="Tsui S."/>
        </authorList>
    </citation>
    <scope>NUCLEOTIDE SEQUENCE</scope>
    <source>
        <strain evidence="1">Derf</strain>
        <tissue evidence="1">Whole organism</tissue>
    </source>
</reference>
<gene>
    <name evidence="1" type="ORF">DERF_011258</name>
</gene>
<protein>
    <submittedName>
        <fullName evidence="1">Uncharacterized protein</fullName>
    </submittedName>
</protein>
<sequence>MNCFAQNIETVTPERLLSHENTAKIDEMQQHGLKLRKRICELDEDEARSLNDKMNECNRLNHVYQIEELLKQCRQLKDMSKALNYLEFERQECLYEECHLEIMASSEYKRIMQEWERLSPMERLNRDHQRFKCAIEALGITSS</sequence>
<comment type="caution">
    <text evidence="1">The sequence shown here is derived from an EMBL/GenBank/DDBJ whole genome shotgun (WGS) entry which is preliminary data.</text>
</comment>
<reference evidence="1" key="1">
    <citation type="submission" date="2013-05" db="EMBL/GenBank/DDBJ databases">
        <authorList>
            <person name="Yim A.K.Y."/>
            <person name="Chan T.F."/>
            <person name="Ji K.M."/>
            <person name="Liu X.Y."/>
            <person name="Zhou J.W."/>
            <person name="Li R.Q."/>
            <person name="Yang K.Y."/>
            <person name="Li J."/>
            <person name="Li M."/>
            <person name="Law P.T.W."/>
            <person name="Wu Y.L."/>
            <person name="Cai Z.L."/>
            <person name="Qin H."/>
            <person name="Bao Y."/>
            <person name="Leung R.K.K."/>
            <person name="Ng P.K.S."/>
            <person name="Zou J."/>
            <person name="Zhong X.J."/>
            <person name="Ran P.X."/>
            <person name="Zhong N.S."/>
            <person name="Liu Z.G."/>
            <person name="Tsui S.K.W."/>
        </authorList>
    </citation>
    <scope>NUCLEOTIDE SEQUENCE</scope>
    <source>
        <strain evidence="1">Derf</strain>
        <tissue evidence="1">Whole organism</tissue>
    </source>
</reference>
<dbReference type="Proteomes" id="UP000790347">
    <property type="component" value="Unassembled WGS sequence"/>
</dbReference>
<accession>A0A922HVT2</accession>
<keyword evidence="2" id="KW-1185">Reference proteome</keyword>
<dbReference type="EMBL" id="ASGP02000005">
    <property type="protein sequence ID" value="KAH9506533.1"/>
    <property type="molecule type" value="Genomic_DNA"/>
</dbReference>
<proteinExistence type="predicted"/>
<dbReference type="AlphaFoldDB" id="A0A922HVT2"/>
<name>A0A922HVT2_DERFA</name>
<organism evidence="1 2">
    <name type="scientific">Dermatophagoides farinae</name>
    <name type="common">American house dust mite</name>
    <dbReference type="NCBI Taxonomy" id="6954"/>
    <lineage>
        <taxon>Eukaryota</taxon>
        <taxon>Metazoa</taxon>
        <taxon>Ecdysozoa</taxon>
        <taxon>Arthropoda</taxon>
        <taxon>Chelicerata</taxon>
        <taxon>Arachnida</taxon>
        <taxon>Acari</taxon>
        <taxon>Acariformes</taxon>
        <taxon>Sarcoptiformes</taxon>
        <taxon>Astigmata</taxon>
        <taxon>Psoroptidia</taxon>
        <taxon>Analgoidea</taxon>
        <taxon>Pyroglyphidae</taxon>
        <taxon>Dermatophagoidinae</taxon>
        <taxon>Dermatophagoides</taxon>
    </lineage>
</organism>